<evidence type="ECO:0000259" key="2">
    <source>
        <dbReference type="Pfam" id="PF03732"/>
    </source>
</evidence>
<dbReference type="Gramene" id="PRQ35257">
    <property type="protein sequence ID" value="PRQ35257"/>
    <property type="gene ID" value="RchiOBHm_Chr5g0078031"/>
</dbReference>
<accession>A0A2P6QM45</accession>
<sequence>MVTTSDSTLSSGAMIQNYVANDVASELDKMISQPQQHFQHQYYQHSGFGSQPFNHFVGPFTAPCSSGFQSAFHLAPTTHYSDTDPFTMSYSGPYQHTPLSFPPQPQLSLPFAVPTYLNMQNPTHTTPPFSTVANQTSLAHQHYTVPHRPPPQFGFQQQPLQNFQPPQDVFPLQHMHQPQHPFNHIQTLPTMKQMKLDFPTFSGGDPIEWLNKAEQFFDFYQIPEDRKLAIAAMHLADKASDRWFMFRHEFPPTWLGLADLLMREFSGHNLSDYQAALARMSQTGSVEQYMEQFTKLSRRAPGFSQQVLLSCFLGGLKDGIRANVKAQKPRSLYDAYEFARIYEEKENSHRSHMRVQLGVRTTSALPPRVAQTNQLGAANNVPRVHNPPARAPPLNNVAGGGQNGGNRRLSQAEYQERRARNQCFFCDEIFRPGHNCRRGQLMLLSYRILQQKHWR</sequence>
<evidence type="ECO:0000313" key="4">
    <source>
        <dbReference type="Proteomes" id="UP000238479"/>
    </source>
</evidence>
<evidence type="ECO:0000256" key="1">
    <source>
        <dbReference type="SAM" id="MobiDB-lite"/>
    </source>
</evidence>
<organism evidence="3 4">
    <name type="scientific">Rosa chinensis</name>
    <name type="common">China rose</name>
    <dbReference type="NCBI Taxonomy" id="74649"/>
    <lineage>
        <taxon>Eukaryota</taxon>
        <taxon>Viridiplantae</taxon>
        <taxon>Streptophyta</taxon>
        <taxon>Embryophyta</taxon>
        <taxon>Tracheophyta</taxon>
        <taxon>Spermatophyta</taxon>
        <taxon>Magnoliopsida</taxon>
        <taxon>eudicotyledons</taxon>
        <taxon>Gunneridae</taxon>
        <taxon>Pentapetalae</taxon>
        <taxon>rosids</taxon>
        <taxon>fabids</taxon>
        <taxon>Rosales</taxon>
        <taxon>Rosaceae</taxon>
        <taxon>Rosoideae</taxon>
        <taxon>Rosoideae incertae sedis</taxon>
        <taxon>Rosa</taxon>
    </lineage>
</organism>
<dbReference type="EC" id="1.3.5.1" evidence="3"/>
<keyword evidence="4" id="KW-1185">Reference proteome</keyword>
<dbReference type="InterPro" id="IPR005162">
    <property type="entry name" value="Retrotrans_gag_dom"/>
</dbReference>
<feature type="region of interest" description="Disordered" evidence="1">
    <location>
        <begin position="388"/>
        <end position="413"/>
    </location>
</feature>
<name>A0A2P6QM45_ROSCH</name>
<dbReference type="OMA" id="FRCHERY"/>
<dbReference type="AlphaFoldDB" id="A0A2P6QM45"/>
<dbReference type="EMBL" id="PDCK01000043">
    <property type="protein sequence ID" value="PRQ35257.1"/>
    <property type="molecule type" value="Genomic_DNA"/>
</dbReference>
<protein>
    <submittedName>
        <fullName evidence="3">Putative succinate dehydrogenase (Quinone)</fullName>
        <ecNumber evidence="3">1.3.5.1</ecNumber>
    </submittedName>
</protein>
<dbReference type="Pfam" id="PF03732">
    <property type="entry name" value="Retrotrans_gag"/>
    <property type="match status" value="1"/>
</dbReference>
<dbReference type="GO" id="GO:0008177">
    <property type="term" value="F:succinate dehydrogenase (quinone) activity"/>
    <property type="evidence" value="ECO:0007669"/>
    <property type="project" value="UniProtKB-EC"/>
</dbReference>
<feature type="domain" description="Retrotransposon gag" evidence="2">
    <location>
        <begin position="230"/>
        <end position="317"/>
    </location>
</feature>
<proteinExistence type="predicted"/>
<keyword evidence="3" id="KW-0560">Oxidoreductase</keyword>
<evidence type="ECO:0000313" key="3">
    <source>
        <dbReference type="EMBL" id="PRQ35257.1"/>
    </source>
</evidence>
<gene>
    <name evidence="3" type="ORF">RchiOBHm_Chr5g0078031</name>
</gene>
<reference evidence="3 4" key="1">
    <citation type="journal article" date="2018" name="Nat. Genet.">
        <title>The Rosa genome provides new insights in the design of modern roses.</title>
        <authorList>
            <person name="Bendahmane M."/>
        </authorList>
    </citation>
    <scope>NUCLEOTIDE SEQUENCE [LARGE SCALE GENOMIC DNA]</scope>
    <source>
        <strain evidence="4">cv. Old Blush</strain>
    </source>
</reference>
<dbReference type="PANTHER" id="PTHR33223:SF6">
    <property type="entry name" value="CCHC-TYPE DOMAIN-CONTAINING PROTEIN"/>
    <property type="match status" value="1"/>
</dbReference>
<dbReference type="PANTHER" id="PTHR33223">
    <property type="entry name" value="CCHC-TYPE DOMAIN-CONTAINING PROTEIN"/>
    <property type="match status" value="1"/>
</dbReference>
<dbReference type="Proteomes" id="UP000238479">
    <property type="component" value="Chromosome 5"/>
</dbReference>
<comment type="caution">
    <text evidence="3">The sequence shown here is derived from an EMBL/GenBank/DDBJ whole genome shotgun (WGS) entry which is preliminary data.</text>
</comment>